<evidence type="ECO:0000256" key="1">
    <source>
        <dbReference type="SAM" id="MobiDB-lite"/>
    </source>
</evidence>
<evidence type="ECO:0008006" key="4">
    <source>
        <dbReference type="Google" id="ProtNLM"/>
    </source>
</evidence>
<feature type="region of interest" description="Disordered" evidence="1">
    <location>
        <begin position="106"/>
        <end position="125"/>
    </location>
</feature>
<dbReference type="OrthoDB" id="2349701at2759"/>
<organism evidence="2 3">
    <name type="scientific">Brachionus calyciflorus</name>
    <dbReference type="NCBI Taxonomy" id="104777"/>
    <lineage>
        <taxon>Eukaryota</taxon>
        <taxon>Metazoa</taxon>
        <taxon>Spiralia</taxon>
        <taxon>Gnathifera</taxon>
        <taxon>Rotifera</taxon>
        <taxon>Eurotatoria</taxon>
        <taxon>Monogononta</taxon>
        <taxon>Pseudotrocha</taxon>
        <taxon>Ploima</taxon>
        <taxon>Brachionidae</taxon>
        <taxon>Brachionus</taxon>
    </lineage>
</organism>
<accession>A0A814H665</accession>
<reference evidence="2" key="1">
    <citation type="submission" date="2021-02" db="EMBL/GenBank/DDBJ databases">
        <authorList>
            <person name="Nowell W R."/>
        </authorList>
    </citation>
    <scope>NUCLEOTIDE SEQUENCE</scope>
    <source>
        <strain evidence="2">Ploen Becks lab</strain>
    </source>
</reference>
<proteinExistence type="predicted"/>
<dbReference type="Proteomes" id="UP000663879">
    <property type="component" value="Unassembled WGS sequence"/>
</dbReference>
<dbReference type="EMBL" id="CAJNOC010003987">
    <property type="protein sequence ID" value="CAF1005458.1"/>
    <property type="molecule type" value="Genomic_DNA"/>
</dbReference>
<gene>
    <name evidence="2" type="ORF">OXX778_LOCUS16629</name>
</gene>
<protein>
    <recommendedName>
        <fullName evidence="4">U1-type domain-containing protein</fullName>
    </recommendedName>
</protein>
<name>A0A814H665_9BILA</name>
<sequence>MIEDKIKHNEDNLLKSINSIVLSTSESNKDNQLQKFIKGNCPGLTLPNRKIIRVGECIRKTMSKYTPQKRIIQLNNKDLSVKKQKLFCNVCDQELDHLRKSSIEAHLDTPKHKSNSKGGTSQKALKFPEEEKKTEFLKDFIIGFGSANVLIHKLTKKRFKNIFQVNFEI</sequence>
<evidence type="ECO:0000313" key="2">
    <source>
        <dbReference type="EMBL" id="CAF1005458.1"/>
    </source>
</evidence>
<dbReference type="AlphaFoldDB" id="A0A814H665"/>
<keyword evidence="3" id="KW-1185">Reference proteome</keyword>
<comment type="caution">
    <text evidence="2">The sequence shown here is derived from an EMBL/GenBank/DDBJ whole genome shotgun (WGS) entry which is preliminary data.</text>
</comment>
<evidence type="ECO:0000313" key="3">
    <source>
        <dbReference type="Proteomes" id="UP000663879"/>
    </source>
</evidence>